<feature type="transmembrane region" description="Helical" evidence="8">
    <location>
        <begin position="213"/>
        <end position="232"/>
    </location>
</feature>
<evidence type="ECO:0000256" key="2">
    <source>
        <dbReference type="ARBA" id="ARBA00007935"/>
    </source>
</evidence>
<dbReference type="PANTHER" id="PTHR30472:SF19">
    <property type="entry name" value="PETROBACTIN IMPORT SYSTEM PERMEASE PROTEIN YCLO"/>
    <property type="match status" value="1"/>
</dbReference>
<keyword evidence="3" id="KW-0813">Transport</keyword>
<keyword evidence="6 8" id="KW-1133">Transmembrane helix</keyword>
<dbReference type="RefSeq" id="WP_087070057.1">
    <property type="nucleotide sequence ID" value="NZ_CAUPFC010000024.1"/>
</dbReference>
<dbReference type="Pfam" id="PF01032">
    <property type="entry name" value="FecCD"/>
    <property type="match status" value="1"/>
</dbReference>
<evidence type="ECO:0000313" key="11">
    <source>
        <dbReference type="Proteomes" id="UP001284901"/>
    </source>
</evidence>
<dbReference type="InterPro" id="IPR037294">
    <property type="entry name" value="ABC_BtuC-like"/>
</dbReference>
<comment type="similarity">
    <text evidence="2">Belongs to the binding-protein-dependent transport system permease family. FecCD subfamily.</text>
</comment>
<keyword evidence="5 8" id="KW-0812">Transmembrane</keyword>
<accession>A0AAW9HEG2</accession>
<feature type="transmembrane region" description="Helical" evidence="8">
    <location>
        <begin position="75"/>
        <end position="94"/>
    </location>
</feature>
<dbReference type="InterPro" id="IPR000522">
    <property type="entry name" value="ABC_transptr_permease_BtuC"/>
</dbReference>
<dbReference type="Proteomes" id="UP001288320">
    <property type="component" value="Unassembled WGS sequence"/>
</dbReference>
<evidence type="ECO:0000256" key="8">
    <source>
        <dbReference type="SAM" id="Phobius"/>
    </source>
</evidence>
<dbReference type="Gene3D" id="1.10.3470.10">
    <property type="entry name" value="ABC transporter involved in vitamin B12 uptake, BtuC"/>
    <property type="match status" value="1"/>
</dbReference>
<evidence type="ECO:0000313" key="9">
    <source>
        <dbReference type="EMBL" id="MDY5141480.1"/>
    </source>
</evidence>
<evidence type="ECO:0000313" key="12">
    <source>
        <dbReference type="Proteomes" id="UP001288320"/>
    </source>
</evidence>
<comment type="subcellular location">
    <subcellularLocation>
        <location evidence="1">Cell membrane</location>
        <topology evidence="1">Multi-pass membrane protein</topology>
    </subcellularLocation>
</comment>
<evidence type="ECO:0000256" key="3">
    <source>
        <dbReference type="ARBA" id="ARBA00022448"/>
    </source>
</evidence>
<dbReference type="EMBL" id="JAWNFV010000028">
    <property type="protein sequence ID" value="MDY5141480.1"/>
    <property type="molecule type" value="Genomic_DNA"/>
</dbReference>
<keyword evidence="7 8" id="KW-0472">Membrane</keyword>
<dbReference type="GO" id="GO:0022857">
    <property type="term" value="F:transmembrane transporter activity"/>
    <property type="evidence" value="ECO:0007669"/>
    <property type="project" value="InterPro"/>
</dbReference>
<organism evidence="9 12">
    <name type="scientific">Actinotignum timonense</name>
    <dbReference type="NCBI Taxonomy" id="1870995"/>
    <lineage>
        <taxon>Bacteria</taxon>
        <taxon>Bacillati</taxon>
        <taxon>Actinomycetota</taxon>
        <taxon>Actinomycetes</taxon>
        <taxon>Actinomycetales</taxon>
        <taxon>Actinomycetaceae</taxon>
        <taxon>Actinotignum</taxon>
    </lineage>
</organism>
<evidence type="ECO:0000256" key="6">
    <source>
        <dbReference type="ARBA" id="ARBA00022989"/>
    </source>
</evidence>
<sequence length="351" mass="37569">MSVVVPQSPEKSCATGAAPRHAGAFATPRARRRYWLLLIGIALLGVAFTALYFVWNIPVAVGSEGFWIITRMRAEAVFSILLVAFCQSLATLAFQTVTTNRILTPSIMGFESLYSVIHTSTIFFFGVAGFVAFTGVRAFLIQVAIMVACALALYGWLLRGKLGSLHIMLLIGIIIGTGLGSLSAFMQRMLTPSEFDVLSARMFGTIANARSDVFVAALPLALGAGLALLLISRSLNAIALGRDVAVSLGVNHLRMLLISLTLIAVLVSVSTALVGPMTFFGFLVATLTYQAADTYDHRFLFPMAAVIGYAVLMGGFFVMKNIFSAEGVVSIIIELVGGLTFLVVVLRKGRL</sequence>
<dbReference type="GeneID" id="92813391"/>
<evidence type="ECO:0000313" key="10">
    <source>
        <dbReference type="EMBL" id="MDY5147162.1"/>
    </source>
</evidence>
<dbReference type="PANTHER" id="PTHR30472">
    <property type="entry name" value="FERRIC ENTEROBACTIN TRANSPORT SYSTEM PERMEASE PROTEIN"/>
    <property type="match status" value="1"/>
</dbReference>
<name>A0AAW9HEG2_9ACTO</name>
<feature type="transmembrane region" description="Helical" evidence="8">
    <location>
        <begin position="325"/>
        <end position="346"/>
    </location>
</feature>
<dbReference type="EMBL" id="JAWNFY010000033">
    <property type="protein sequence ID" value="MDY5147162.1"/>
    <property type="molecule type" value="Genomic_DNA"/>
</dbReference>
<evidence type="ECO:0000256" key="7">
    <source>
        <dbReference type="ARBA" id="ARBA00023136"/>
    </source>
</evidence>
<dbReference type="GO" id="GO:0033214">
    <property type="term" value="P:siderophore-iron import into cell"/>
    <property type="evidence" value="ECO:0007669"/>
    <property type="project" value="TreeGrafter"/>
</dbReference>
<gene>
    <name evidence="9" type="ORF">R6G74_09195</name>
    <name evidence="10" type="ORF">R6P33_09050</name>
</gene>
<feature type="transmembrane region" description="Helical" evidence="8">
    <location>
        <begin position="139"/>
        <end position="158"/>
    </location>
</feature>
<feature type="transmembrane region" description="Helical" evidence="8">
    <location>
        <begin position="165"/>
        <end position="186"/>
    </location>
</feature>
<feature type="transmembrane region" description="Helical" evidence="8">
    <location>
        <begin position="299"/>
        <end position="319"/>
    </location>
</feature>
<feature type="transmembrane region" description="Helical" evidence="8">
    <location>
        <begin position="273"/>
        <end position="292"/>
    </location>
</feature>
<dbReference type="Proteomes" id="UP001284901">
    <property type="component" value="Unassembled WGS sequence"/>
</dbReference>
<dbReference type="GO" id="GO:0005886">
    <property type="term" value="C:plasma membrane"/>
    <property type="evidence" value="ECO:0007669"/>
    <property type="project" value="UniProtKB-SubCell"/>
</dbReference>
<comment type="caution">
    <text evidence="9">The sequence shown here is derived from an EMBL/GenBank/DDBJ whole genome shotgun (WGS) entry which is preliminary data.</text>
</comment>
<evidence type="ECO:0000256" key="4">
    <source>
        <dbReference type="ARBA" id="ARBA00022475"/>
    </source>
</evidence>
<proteinExistence type="inferred from homology"/>
<keyword evidence="11" id="KW-1185">Reference proteome</keyword>
<feature type="transmembrane region" description="Helical" evidence="8">
    <location>
        <begin position="114"/>
        <end position="133"/>
    </location>
</feature>
<reference evidence="9 11" key="1">
    <citation type="submission" date="2023-10" db="EMBL/GenBank/DDBJ databases">
        <title>Whole Genome based description of the genera Actinobaculum and Actinotignum reveals a complex phylogenetic relationship within the species included in the genus Actinotignum.</title>
        <authorList>
            <person name="Jensen C.S."/>
            <person name="Dargis R."/>
            <person name="Kemp M."/>
            <person name="Christensen J.J."/>
        </authorList>
    </citation>
    <scope>NUCLEOTIDE SEQUENCE</scope>
    <source>
        <strain evidence="10 11">SLA_B089</strain>
        <strain evidence="9">SLA_B245</strain>
    </source>
</reference>
<dbReference type="SUPFAM" id="SSF81345">
    <property type="entry name" value="ABC transporter involved in vitamin B12 uptake, BtuC"/>
    <property type="match status" value="1"/>
</dbReference>
<evidence type="ECO:0000256" key="1">
    <source>
        <dbReference type="ARBA" id="ARBA00004651"/>
    </source>
</evidence>
<protein>
    <submittedName>
        <fullName evidence="9">Iron chelate uptake ABC transporter family permease subunit</fullName>
    </submittedName>
</protein>
<feature type="transmembrane region" description="Helical" evidence="8">
    <location>
        <begin position="34"/>
        <end position="55"/>
    </location>
</feature>
<dbReference type="AlphaFoldDB" id="A0AAW9HEG2"/>
<evidence type="ECO:0000256" key="5">
    <source>
        <dbReference type="ARBA" id="ARBA00022692"/>
    </source>
</evidence>
<keyword evidence="4" id="KW-1003">Cell membrane</keyword>